<dbReference type="PANTHER" id="PTHR42718:SF9">
    <property type="entry name" value="MAJOR FACILITATOR SUPERFAMILY MULTIDRUG TRANSPORTER MFSC"/>
    <property type="match status" value="1"/>
</dbReference>
<name>A0A0H3J850_CLOPA</name>
<feature type="transmembrane region" description="Helical" evidence="8">
    <location>
        <begin position="80"/>
        <end position="104"/>
    </location>
</feature>
<evidence type="ECO:0000256" key="5">
    <source>
        <dbReference type="ARBA" id="ARBA00022692"/>
    </source>
</evidence>
<evidence type="ECO:0000256" key="8">
    <source>
        <dbReference type="SAM" id="Phobius"/>
    </source>
</evidence>
<dbReference type="Gene3D" id="1.20.1720.10">
    <property type="entry name" value="Multidrug resistance protein D"/>
    <property type="match status" value="1"/>
</dbReference>
<protein>
    <submittedName>
        <fullName evidence="10">Drug resistance transporter, EmrB/QacA family protein</fullName>
    </submittedName>
    <submittedName>
        <fullName evidence="11">Drug resistance transporter, EmrB/QacA subfamily</fullName>
    </submittedName>
</protein>
<accession>A0A0H3J850</accession>
<feature type="transmembrane region" description="Helical" evidence="8">
    <location>
        <begin position="357"/>
        <end position="374"/>
    </location>
</feature>
<feature type="transmembrane region" description="Helical" evidence="8">
    <location>
        <begin position="298"/>
        <end position="320"/>
    </location>
</feature>
<dbReference type="KEGG" id="cpae:CPAST_c33210"/>
<dbReference type="eggNOG" id="COG2814">
    <property type="taxonomic scope" value="Bacteria"/>
</dbReference>
<dbReference type="InterPro" id="IPR004638">
    <property type="entry name" value="EmrB-like"/>
</dbReference>
<evidence type="ECO:0000259" key="9">
    <source>
        <dbReference type="PROSITE" id="PS50850"/>
    </source>
</evidence>
<feature type="transmembrane region" description="Helical" evidence="8">
    <location>
        <begin position="269"/>
        <end position="292"/>
    </location>
</feature>
<feature type="transmembrane region" description="Helical" evidence="8">
    <location>
        <begin position="226"/>
        <end position="248"/>
    </location>
</feature>
<evidence type="ECO:0000313" key="11">
    <source>
        <dbReference type="EMBL" id="KRU14600.1"/>
    </source>
</evidence>
<dbReference type="InterPro" id="IPR036259">
    <property type="entry name" value="MFS_trans_sf"/>
</dbReference>
<comment type="similarity">
    <text evidence="2">Belongs to the major facilitator superfamily. EmrB family.</text>
</comment>
<feature type="transmembrane region" description="Helical" evidence="8">
    <location>
        <begin position="48"/>
        <end position="68"/>
    </location>
</feature>
<evidence type="ECO:0000256" key="1">
    <source>
        <dbReference type="ARBA" id="ARBA00004651"/>
    </source>
</evidence>
<keyword evidence="5 8" id="KW-0812">Transmembrane</keyword>
<keyword evidence="7 8" id="KW-0472">Membrane</keyword>
<organism evidence="10 13">
    <name type="scientific">Clostridium pasteurianum DSM 525 = ATCC 6013</name>
    <dbReference type="NCBI Taxonomy" id="1262449"/>
    <lineage>
        <taxon>Bacteria</taxon>
        <taxon>Bacillati</taxon>
        <taxon>Bacillota</taxon>
        <taxon>Clostridia</taxon>
        <taxon>Eubacteriales</taxon>
        <taxon>Clostridiaceae</taxon>
        <taxon>Clostridium</taxon>
    </lineage>
</organism>
<keyword evidence="13" id="KW-1185">Reference proteome</keyword>
<dbReference type="PATRIC" id="fig|1262449.3.peg.3038"/>
<dbReference type="SUPFAM" id="SSF103473">
    <property type="entry name" value="MFS general substrate transporter"/>
    <property type="match status" value="1"/>
</dbReference>
<dbReference type="GO" id="GO:0005886">
    <property type="term" value="C:plasma membrane"/>
    <property type="evidence" value="ECO:0007669"/>
    <property type="project" value="UniProtKB-SubCell"/>
</dbReference>
<feature type="transmembrane region" description="Helical" evidence="8">
    <location>
        <begin position="12"/>
        <end position="36"/>
    </location>
</feature>
<feature type="transmembrane region" description="Helical" evidence="8">
    <location>
        <begin position="395"/>
        <end position="418"/>
    </location>
</feature>
<dbReference type="Pfam" id="PF07690">
    <property type="entry name" value="MFS_1"/>
    <property type="match status" value="1"/>
</dbReference>
<evidence type="ECO:0000313" key="13">
    <source>
        <dbReference type="Proteomes" id="UP000030905"/>
    </source>
</evidence>
<dbReference type="Proteomes" id="UP000030905">
    <property type="component" value="Chromosome"/>
</dbReference>
<keyword evidence="3" id="KW-0813">Transport</keyword>
<dbReference type="KEGG" id="cpat:CLPA_c33210"/>
<feature type="transmembrane region" description="Helical" evidence="8">
    <location>
        <begin position="142"/>
        <end position="162"/>
    </location>
</feature>
<evidence type="ECO:0000256" key="7">
    <source>
        <dbReference type="ARBA" id="ARBA00023136"/>
    </source>
</evidence>
<comment type="subcellular location">
    <subcellularLocation>
        <location evidence="1">Cell membrane</location>
        <topology evidence="1">Multi-pass membrane protein</topology>
    </subcellularLocation>
</comment>
<reference evidence="11" key="2">
    <citation type="submission" date="2015-10" db="EMBL/GenBank/DDBJ databases">
        <title>Improved Draft Genome Sequence of Clostridium pasteurianum Strain ATCC 6013 (DSM 525) Using a Hybrid Next-Generation Sequencing Approach.</title>
        <authorList>
            <person name="Pyne M.E."/>
            <person name="Utturkar S.M."/>
            <person name="Brown S.D."/>
            <person name="Moo-Young M."/>
            <person name="Chung D.A."/>
            <person name="Chou P.C."/>
        </authorList>
    </citation>
    <scope>NUCLEOTIDE SEQUENCE</scope>
    <source>
        <strain evidence="11">ATCC 6013</strain>
    </source>
</reference>
<dbReference type="GO" id="GO:0022857">
    <property type="term" value="F:transmembrane transporter activity"/>
    <property type="evidence" value="ECO:0007669"/>
    <property type="project" value="InterPro"/>
</dbReference>
<dbReference type="CDD" id="cd17321">
    <property type="entry name" value="MFS_MMR_MDR_like"/>
    <property type="match status" value="1"/>
</dbReference>
<dbReference type="NCBIfam" id="TIGR00711">
    <property type="entry name" value="efflux_EmrB"/>
    <property type="match status" value="1"/>
</dbReference>
<dbReference type="InterPro" id="IPR020846">
    <property type="entry name" value="MFS_dom"/>
</dbReference>
<dbReference type="InterPro" id="IPR011701">
    <property type="entry name" value="MFS"/>
</dbReference>
<dbReference type="EMBL" id="CP009268">
    <property type="protein sequence ID" value="AJA53375.1"/>
    <property type="molecule type" value="Genomic_DNA"/>
</dbReference>
<evidence type="ECO:0000256" key="3">
    <source>
        <dbReference type="ARBA" id="ARBA00022448"/>
    </source>
</evidence>
<feature type="transmembrane region" description="Helical" evidence="8">
    <location>
        <begin position="446"/>
        <end position="468"/>
    </location>
</feature>
<dbReference type="EMBL" id="JPGY02000001">
    <property type="protein sequence ID" value="KRU14600.1"/>
    <property type="molecule type" value="Genomic_DNA"/>
</dbReference>
<dbReference type="PRINTS" id="PR01036">
    <property type="entry name" value="TCRTETB"/>
</dbReference>
<sequence length="484" mass="52582">MKNKSVLNKNRWLILLTVVLNTFMCCLDASIVNVALPVMSKELGVNMASIEWVVTSYLIVISATILIFGRLGDIKGKTKIFQLGIILFTIGSFLCGMTNSLLILVMARGIQAIGAAATMSNSQGIATHVFPSNERGRALGTIGTFVALGAMVGPPIGGFILSVLSWKYIFLINVPIGIVTFILSMKIFPKSTAELNERLDIKGAAFFVISIVTLFGALVHGQNTGYNHPIIIIGFIISIISLILFIIVENIVKLPLLQLSIFKNNLFSLSIFCGFVSFIALSAMTIILPFYFQDVLKLSPAITGLFMMISPIILSIVAPVSGYLSDKIGSEFLTFIGLIFMSLGFILMSNLNENSGLIITAMFIAIMTIGNGMFQSPNNSLVMSTVSKNKLGIAGSINAFVRNLGMVLGVSLATLILYNRMSYKIGYRVTNYIEGRNDVFIYGMKYVFIGAAVLCSIGAIITAVRLYSGKEDSENKSKNTIEEY</sequence>
<dbReference type="Gene3D" id="1.20.1250.20">
    <property type="entry name" value="MFS general substrate transporter like domains"/>
    <property type="match status" value="1"/>
</dbReference>
<feature type="transmembrane region" description="Helical" evidence="8">
    <location>
        <begin position="168"/>
        <end position="189"/>
    </location>
</feature>
<dbReference type="PANTHER" id="PTHR42718">
    <property type="entry name" value="MAJOR FACILITATOR SUPERFAMILY MULTIDRUG TRANSPORTER MFSC"/>
    <property type="match status" value="1"/>
</dbReference>
<keyword evidence="4" id="KW-1003">Cell membrane</keyword>
<reference evidence="11 12" key="3">
    <citation type="journal article" name="Genome Announc.">
        <title>Improved Draft Genome Sequence of Clostridium pasteurianum Strain ATCC 6013 (DSM 525) Using a Hybrid Next-Generation Sequencing Approach.</title>
        <authorList>
            <person name="Pyne M.E."/>
            <person name="Utturkar S."/>
            <person name="Brown S.D."/>
            <person name="Moo-Young M."/>
            <person name="Chung D.A."/>
            <person name="Chou C.P."/>
        </authorList>
    </citation>
    <scope>NUCLEOTIDE SEQUENCE [LARGE SCALE GENOMIC DNA]</scope>
    <source>
        <strain evidence="11 12">ATCC 6013</strain>
    </source>
</reference>
<gene>
    <name evidence="10" type="ORF">CLPA_c33210</name>
    <name evidence="11" type="ORF">CP6013_03859</name>
</gene>
<evidence type="ECO:0000256" key="4">
    <source>
        <dbReference type="ARBA" id="ARBA00022475"/>
    </source>
</evidence>
<keyword evidence="6 8" id="KW-1133">Transmembrane helix</keyword>
<dbReference type="PROSITE" id="PS50850">
    <property type="entry name" value="MFS"/>
    <property type="match status" value="1"/>
</dbReference>
<reference evidence="10 13" key="1">
    <citation type="journal article" date="2015" name="Genome Announc.">
        <title>Complete Genome Sequence of the Nitrogen-Fixing and Solvent-Producing Clostridium pasteurianum DSM 525.</title>
        <authorList>
            <person name="Poehlein A."/>
            <person name="Grosse-Honebrink A."/>
            <person name="Zhang Y."/>
            <person name="Minton N.P."/>
            <person name="Daniel R."/>
        </authorList>
    </citation>
    <scope>NUCLEOTIDE SEQUENCE [LARGE SCALE GENOMIC DNA]</scope>
    <source>
        <strain evidence="10">DSM 525</strain>
        <strain evidence="13">DSM 525 / ATCC 6013</strain>
    </source>
</reference>
<dbReference type="RefSeq" id="WP_003446562.1">
    <property type="nucleotide sequence ID" value="NZ_ANZB01000011.1"/>
</dbReference>
<evidence type="ECO:0000256" key="6">
    <source>
        <dbReference type="ARBA" id="ARBA00022989"/>
    </source>
</evidence>
<proteinExistence type="inferred from homology"/>
<feature type="transmembrane region" description="Helical" evidence="8">
    <location>
        <begin position="332"/>
        <end position="351"/>
    </location>
</feature>
<evidence type="ECO:0000313" key="10">
    <source>
        <dbReference type="EMBL" id="AJA53375.1"/>
    </source>
</evidence>
<feature type="domain" description="Major facilitator superfamily (MFS) profile" evidence="9">
    <location>
        <begin position="14"/>
        <end position="470"/>
    </location>
</feature>
<evidence type="ECO:0000256" key="2">
    <source>
        <dbReference type="ARBA" id="ARBA00008537"/>
    </source>
</evidence>
<evidence type="ECO:0000313" key="12">
    <source>
        <dbReference type="Proteomes" id="UP000028042"/>
    </source>
</evidence>
<dbReference type="FunFam" id="1.20.1720.10:FF:000021">
    <property type="entry name" value="Drug resistance transporter, EmrB/QacA subfamily"/>
    <property type="match status" value="1"/>
</dbReference>
<dbReference type="AlphaFoldDB" id="A0A0H3J850"/>
<dbReference type="GeneID" id="93075425"/>
<feature type="transmembrane region" description="Helical" evidence="8">
    <location>
        <begin position="201"/>
        <end position="220"/>
    </location>
</feature>
<dbReference type="Proteomes" id="UP000028042">
    <property type="component" value="Unassembled WGS sequence"/>
</dbReference>